<dbReference type="PaxDb" id="3218-PP1S95_32V6.1"/>
<dbReference type="AlphaFoldDB" id="A0A2K1JX42"/>
<dbReference type="GeneID" id="112287831"/>
<dbReference type="InterPro" id="IPR023214">
    <property type="entry name" value="HAD_sf"/>
</dbReference>
<dbReference type="Gene3D" id="1.10.150.240">
    <property type="entry name" value="Putative phosphatase, domain 2"/>
    <property type="match status" value="1"/>
</dbReference>
<dbReference type="Gramene" id="Pp3c10_270V3.6">
    <property type="protein sequence ID" value="Pp3c10_270V3.6"/>
    <property type="gene ID" value="Pp3c10_270"/>
</dbReference>
<dbReference type="OrthoDB" id="545219at2759"/>
<dbReference type="InterPro" id="IPR036412">
    <property type="entry name" value="HAD-like_sf"/>
</dbReference>
<keyword evidence="3" id="KW-1185">Reference proteome</keyword>
<dbReference type="RefSeq" id="XP_024387102.1">
    <property type="nucleotide sequence ID" value="XM_024531334.2"/>
</dbReference>
<dbReference type="SUPFAM" id="SSF56784">
    <property type="entry name" value="HAD-like"/>
    <property type="match status" value="1"/>
</dbReference>
<dbReference type="EnsemblPlants" id="Pp3c10_270V3.1">
    <property type="protein sequence ID" value="Pp3c10_270V3.1"/>
    <property type="gene ID" value="Pp3c10_270"/>
</dbReference>
<dbReference type="EnsemblPlants" id="Pp3c10_270V3.3">
    <property type="protein sequence ID" value="Pp3c10_270V3.3"/>
    <property type="gene ID" value="Pp3c10_270"/>
</dbReference>
<dbReference type="GO" id="GO:0016787">
    <property type="term" value="F:hydrolase activity"/>
    <property type="evidence" value="ECO:0007669"/>
    <property type="project" value="InterPro"/>
</dbReference>
<gene>
    <name evidence="2" type="primary">LOC112287831</name>
    <name evidence="1" type="ORF">PHYPA_013225</name>
</gene>
<evidence type="ECO:0000313" key="2">
    <source>
        <dbReference type="EnsemblPlants" id="Pp3c10_270V3.1"/>
    </source>
</evidence>
<protein>
    <submittedName>
        <fullName evidence="1 2">Uncharacterized protein</fullName>
    </submittedName>
</protein>
<dbReference type="EnsemblPlants" id="Pp3c10_270V3.6">
    <property type="protein sequence ID" value="Pp3c10_270V3.6"/>
    <property type="gene ID" value="Pp3c10_270"/>
</dbReference>
<dbReference type="EnsemblPlants" id="Pp3c10_270V3.2">
    <property type="protein sequence ID" value="Pp3c10_270V3.2"/>
    <property type="gene ID" value="Pp3c10_270"/>
</dbReference>
<name>A0A2K1JX42_PHYPA</name>
<dbReference type="Gramene" id="Pp3c10_270V3.1">
    <property type="protein sequence ID" value="Pp3c10_270V3.1"/>
    <property type="gene ID" value="Pp3c10_270"/>
</dbReference>
<dbReference type="RefSeq" id="XP_024387100.1">
    <property type="nucleotide sequence ID" value="XM_024531332.2"/>
</dbReference>
<reference evidence="1 3" key="1">
    <citation type="journal article" date="2008" name="Science">
        <title>The Physcomitrella genome reveals evolutionary insights into the conquest of land by plants.</title>
        <authorList>
            <person name="Rensing S."/>
            <person name="Lang D."/>
            <person name="Zimmer A."/>
            <person name="Terry A."/>
            <person name="Salamov A."/>
            <person name="Shapiro H."/>
            <person name="Nishiyama T."/>
            <person name="Perroud P.-F."/>
            <person name="Lindquist E."/>
            <person name="Kamisugi Y."/>
            <person name="Tanahashi T."/>
            <person name="Sakakibara K."/>
            <person name="Fujita T."/>
            <person name="Oishi K."/>
            <person name="Shin-I T."/>
            <person name="Kuroki Y."/>
            <person name="Toyoda A."/>
            <person name="Suzuki Y."/>
            <person name="Hashimoto A."/>
            <person name="Yamaguchi K."/>
            <person name="Sugano A."/>
            <person name="Kohara Y."/>
            <person name="Fujiyama A."/>
            <person name="Anterola A."/>
            <person name="Aoki S."/>
            <person name="Ashton N."/>
            <person name="Barbazuk W.B."/>
            <person name="Barker E."/>
            <person name="Bennetzen J."/>
            <person name="Bezanilla M."/>
            <person name="Blankenship R."/>
            <person name="Cho S.H."/>
            <person name="Dutcher S."/>
            <person name="Estelle M."/>
            <person name="Fawcett J.A."/>
            <person name="Gundlach H."/>
            <person name="Hanada K."/>
            <person name="Heyl A."/>
            <person name="Hicks K.A."/>
            <person name="Hugh J."/>
            <person name="Lohr M."/>
            <person name="Mayer K."/>
            <person name="Melkozernov A."/>
            <person name="Murata T."/>
            <person name="Nelson D."/>
            <person name="Pils B."/>
            <person name="Prigge M."/>
            <person name="Reiss B."/>
            <person name="Renner T."/>
            <person name="Rombauts S."/>
            <person name="Rushton P."/>
            <person name="Sanderfoot A."/>
            <person name="Schween G."/>
            <person name="Shiu S.-H."/>
            <person name="Stueber K."/>
            <person name="Theodoulou F.L."/>
            <person name="Tu H."/>
            <person name="Van de Peer Y."/>
            <person name="Verrier P.J."/>
            <person name="Waters E."/>
            <person name="Wood A."/>
            <person name="Yang L."/>
            <person name="Cove D."/>
            <person name="Cuming A."/>
            <person name="Hasebe M."/>
            <person name="Lucas S."/>
            <person name="Mishler D.B."/>
            <person name="Reski R."/>
            <person name="Grigoriev I."/>
            <person name="Quatrano R.S."/>
            <person name="Boore J.L."/>
        </authorList>
    </citation>
    <scope>NUCLEOTIDE SEQUENCE [LARGE SCALE GENOMIC DNA]</scope>
    <source>
        <strain evidence="2 3">cv. Gransden 2004</strain>
    </source>
</reference>
<dbReference type="Gramene" id="Pp3c10_270V3.3">
    <property type="protein sequence ID" value="Pp3c10_270V3.3"/>
    <property type="gene ID" value="Pp3c10_270"/>
</dbReference>
<dbReference type="EMBL" id="ABEU02000010">
    <property type="protein sequence ID" value="PNR46106.1"/>
    <property type="molecule type" value="Genomic_DNA"/>
</dbReference>
<dbReference type="Gene3D" id="3.40.50.1000">
    <property type="entry name" value="HAD superfamily/HAD-like"/>
    <property type="match status" value="1"/>
</dbReference>
<dbReference type="InterPro" id="IPR044999">
    <property type="entry name" value="CbbY-like"/>
</dbReference>
<dbReference type="Gramene" id="Pp3c10_270V3.2">
    <property type="protein sequence ID" value="Pp3c10_270V3.2"/>
    <property type="gene ID" value="Pp3c10_270"/>
</dbReference>
<dbReference type="RefSeq" id="XP_024387099.1">
    <property type="nucleotide sequence ID" value="XM_024531331.2"/>
</dbReference>
<organism evidence="1">
    <name type="scientific">Physcomitrium patens</name>
    <name type="common">Spreading-leaved earth moss</name>
    <name type="synonym">Physcomitrella patens</name>
    <dbReference type="NCBI Taxonomy" id="3218"/>
    <lineage>
        <taxon>Eukaryota</taxon>
        <taxon>Viridiplantae</taxon>
        <taxon>Streptophyta</taxon>
        <taxon>Embryophyta</taxon>
        <taxon>Bryophyta</taxon>
        <taxon>Bryophytina</taxon>
        <taxon>Bryopsida</taxon>
        <taxon>Funariidae</taxon>
        <taxon>Funariales</taxon>
        <taxon>Funariaceae</taxon>
        <taxon>Physcomitrium</taxon>
    </lineage>
</organism>
<dbReference type="OMA" id="DCANWSE"/>
<reference evidence="2" key="3">
    <citation type="submission" date="2020-12" db="UniProtKB">
        <authorList>
            <consortium name="EnsemblPlants"/>
        </authorList>
    </citation>
    <scope>IDENTIFICATION</scope>
</reference>
<dbReference type="InterPro" id="IPR023198">
    <property type="entry name" value="PGP-like_dom2"/>
</dbReference>
<dbReference type="PANTHER" id="PTHR42896:SF3">
    <property type="entry name" value="PROTEIN, PUTATIVE, EXPRESSED-RELATED"/>
    <property type="match status" value="1"/>
</dbReference>
<accession>A0A2K1JX42</accession>
<dbReference type="PANTHER" id="PTHR42896">
    <property type="entry name" value="XYLULOSE-1,5-BISPHOSPHATE (XUBP) PHOSPHATASE"/>
    <property type="match status" value="1"/>
</dbReference>
<evidence type="ECO:0000313" key="1">
    <source>
        <dbReference type="EMBL" id="PNR46106.1"/>
    </source>
</evidence>
<proteinExistence type="predicted"/>
<sequence>MELVLAGSAAQLHSPVFNSKLKSLVRDFSRSRLHSLKFRSRHRSIDYSFHNFHKRLTLMRAKPLQSSLSSNSEETSKLAILLEVEGVLADVHKFGHRRGFNLAFQEFNLECANWSEPVYADLLRHAGGAEETMLRVFFDRIGWPSSLPSNEKGSFIHNIIKAKQRALEKLAASGDLPLRPGLIDFVDEVLEAKVPVVVVAAYSKSGEHVARSLIAQLGPERTNNITVVGEAEVGNSAYGQFVLGAGVSGGIDEQLSIEVSKAVAAEKQQVAEEVANMLAVSVNIDTSITESKNTIASLRAASEIAAVDMDRCILLAGSQTGPLSASRIGMPCVVVRSSTTARAEFPMAKAALEGFGFGAVTLSNLQKYLQ</sequence>
<dbReference type="Proteomes" id="UP000006727">
    <property type="component" value="Chromosome 10"/>
</dbReference>
<evidence type="ECO:0000313" key="3">
    <source>
        <dbReference type="Proteomes" id="UP000006727"/>
    </source>
</evidence>
<reference evidence="1 3" key="2">
    <citation type="journal article" date="2018" name="Plant J.">
        <title>The Physcomitrella patens chromosome-scale assembly reveals moss genome structure and evolution.</title>
        <authorList>
            <person name="Lang D."/>
            <person name="Ullrich K.K."/>
            <person name="Murat F."/>
            <person name="Fuchs J."/>
            <person name="Jenkins J."/>
            <person name="Haas F.B."/>
            <person name="Piednoel M."/>
            <person name="Gundlach H."/>
            <person name="Van Bel M."/>
            <person name="Meyberg R."/>
            <person name="Vives C."/>
            <person name="Morata J."/>
            <person name="Symeonidi A."/>
            <person name="Hiss M."/>
            <person name="Muchero W."/>
            <person name="Kamisugi Y."/>
            <person name="Saleh O."/>
            <person name="Blanc G."/>
            <person name="Decker E.L."/>
            <person name="van Gessel N."/>
            <person name="Grimwood J."/>
            <person name="Hayes R.D."/>
            <person name="Graham S.W."/>
            <person name="Gunter L.E."/>
            <person name="McDaniel S.F."/>
            <person name="Hoernstein S.N.W."/>
            <person name="Larsson A."/>
            <person name="Li F.W."/>
            <person name="Perroud P.F."/>
            <person name="Phillips J."/>
            <person name="Ranjan P."/>
            <person name="Rokshar D.S."/>
            <person name="Rothfels C.J."/>
            <person name="Schneider L."/>
            <person name="Shu S."/>
            <person name="Stevenson D.W."/>
            <person name="Thummler F."/>
            <person name="Tillich M."/>
            <person name="Villarreal Aguilar J.C."/>
            <person name="Widiez T."/>
            <person name="Wong G.K."/>
            <person name="Wymore A."/>
            <person name="Zhang Y."/>
            <person name="Zimmer A.D."/>
            <person name="Quatrano R.S."/>
            <person name="Mayer K.F.X."/>
            <person name="Goodstein D."/>
            <person name="Casacuberta J.M."/>
            <person name="Vandepoele K."/>
            <person name="Reski R."/>
            <person name="Cuming A.C."/>
            <person name="Tuskan G.A."/>
            <person name="Maumus F."/>
            <person name="Salse J."/>
            <person name="Schmutz J."/>
            <person name="Rensing S.A."/>
        </authorList>
    </citation>
    <scope>NUCLEOTIDE SEQUENCE [LARGE SCALE GENOMIC DNA]</scope>
    <source>
        <strain evidence="2 3">cv. Gransden 2004</strain>
    </source>
</reference>